<evidence type="ECO:0000256" key="26">
    <source>
        <dbReference type="ARBA" id="ARBA00048180"/>
    </source>
</evidence>
<evidence type="ECO:0000256" key="24">
    <source>
        <dbReference type="ARBA" id="ARBA00047969"/>
    </source>
</evidence>
<evidence type="ECO:0000256" key="10">
    <source>
        <dbReference type="ARBA" id="ARBA00022832"/>
    </source>
</evidence>
<dbReference type="STRING" id="1257118.L8H3L5"/>
<evidence type="ECO:0000256" key="7">
    <source>
        <dbReference type="ARBA" id="ARBA00022703"/>
    </source>
</evidence>
<evidence type="ECO:0000259" key="28">
    <source>
        <dbReference type="Pfam" id="PF03061"/>
    </source>
</evidence>
<evidence type="ECO:0000256" key="12">
    <source>
        <dbReference type="ARBA" id="ARBA00023098"/>
    </source>
</evidence>
<comment type="catalytic activity">
    <reaction evidence="26">
        <text>tetradecanoyl-CoA + H2O = tetradecanoate + CoA + H(+)</text>
        <dbReference type="Rhea" id="RHEA:40119"/>
        <dbReference type="ChEBI" id="CHEBI:15377"/>
        <dbReference type="ChEBI" id="CHEBI:15378"/>
        <dbReference type="ChEBI" id="CHEBI:30807"/>
        <dbReference type="ChEBI" id="CHEBI:57287"/>
        <dbReference type="ChEBI" id="CHEBI:57385"/>
    </reaction>
    <physiologicalReaction direction="left-to-right" evidence="26">
        <dbReference type="Rhea" id="RHEA:40120"/>
    </physiologicalReaction>
</comment>
<evidence type="ECO:0000256" key="20">
    <source>
        <dbReference type="ARBA" id="ARBA00040123"/>
    </source>
</evidence>
<dbReference type="InterPro" id="IPR052365">
    <property type="entry name" value="THEM4/THEM5_acyl-CoA_thioest"/>
</dbReference>
<keyword evidence="12" id="KW-0443">Lipid metabolism</keyword>
<evidence type="ECO:0000256" key="13">
    <source>
        <dbReference type="ARBA" id="ARBA00023128"/>
    </source>
</evidence>
<comment type="similarity">
    <text evidence="18">Belongs to the THEM4/THEM5 thioesterase family.</text>
</comment>
<evidence type="ECO:0000256" key="5">
    <source>
        <dbReference type="ARBA" id="ARBA00022475"/>
    </source>
</evidence>
<dbReference type="EMBL" id="KB007939">
    <property type="protein sequence ID" value="ELR19016.1"/>
    <property type="molecule type" value="Genomic_DNA"/>
</dbReference>
<evidence type="ECO:0000256" key="9">
    <source>
        <dbReference type="ARBA" id="ARBA00022801"/>
    </source>
</evidence>
<dbReference type="Gene3D" id="3.10.129.10">
    <property type="entry name" value="Hotdog Thioesterase"/>
    <property type="match status" value="1"/>
</dbReference>
<proteinExistence type="inferred from homology"/>
<dbReference type="EC" id="3.1.2.2" evidence="19"/>
<keyword evidence="15" id="KW-0966">Cell projection</keyword>
<dbReference type="KEGG" id="acan:ACA1_235040"/>
<dbReference type="InterPro" id="IPR029069">
    <property type="entry name" value="HotDog_dom_sf"/>
</dbReference>
<evidence type="ECO:0000256" key="15">
    <source>
        <dbReference type="ARBA" id="ARBA00023273"/>
    </source>
</evidence>
<evidence type="ECO:0000256" key="3">
    <source>
        <dbReference type="ARBA" id="ARBA00004632"/>
    </source>
</evidence>
<keyword evidence="11" id="KW-0809">Transit peptide</keyword>
<evidence type="ECO:0000256" key="8">
    <source>
        <dbReference type="ARBA" id="ARBA00022792"/>
    </source>
</evidence>
<dbReference type="RefSeq" id="XP_004341080.1">
    <property type="nucleotide sequence ID" value="XM_004341032.1"/>
</dbReference>
<evidence type="ECO:0000256" key="14">
    <source>
        <dbReference type="ARBA" id="ARBA00023136"/>
    </source>
</evidence>
<dbReference type="CDD" id="cd03443">
    <property type="entry name" value="PaaI_thioesterase"/>
    <property type="match status" value="1"/>
</dbReference>
<dbReference type="GO" id="GO:0005743">
    <property type="term" value="C:mitochondrial inner membrane"/>
    <property type="evidence" value="ECO:0007669"/>
    <property type="project" value="UniProtKB-SubCell"/>
</dbReference>
<keyword evidence="6" id="KW-0963">Cytoplasm</keyword>
<comment type="catalytic activity">
    <reaction evidence="16">
        <text>(5Z,8Z,11Z,14Z)-eicosatetraenoyl-CoA + H2O = (5Z,8Z,11Z,14Z)-eicosatetraenoate + CoA + H(+)</text>
        <dbReference type="Rhea" id="RHEA:40151"/>
        <dbReference type="ChEBI" id="CHEBI:15377"/>
        <dbReference type="ChEBI" id="CHEBI:15378"/>
        <dbReference type="ChEBI" id="CHEBI:32395"/>
        <dbReference type="ChEBI" id="CHEBI:57287"/>
        <dbReference type="ChEBI" id="CHEBI:57368"/>
    </reaction>
    <physiologicalReaction direction="left-to-right" evidence="16">
        <dbReference type="Rhea" id="RHEA:40152"/>
    </physiologicalReaction>
</comment>
<gene>
    <name evidence="29" type="ORF">ACA1_235040</name>
</gene>
<dbReference type="Proteomes" id="UP000011083">
    <property type="component" value="Unassembled WGS sequence"/>
</dbReference>
<comment type="catalytic activity">
    <reaction evidence="24">
        <text>decanoyl-CoA + H2O = decanoate + CoA + H(+)</text>
        <dbReference type="Rhea" id="RHEA:40059"/>
        <dbReference type="ChEBI" id="CHEBI:15377"/>
        <dbReference type="ChEBI" id="CHEBI:15378"/>
        <dbReference type="ChEBI" id="CHEBI:27689"/>
        <dbReference type="ChEBI" id="CHEBI:57287"/>
        <dbReference type="ChEBI" id="CHEBI:61430"/>
    </reaction>
    <physiologicalReaction direction="left-to-right" evidence="24">
        <dbReference type="Rhea" id="RHEA:40060"/>
    </physiologicalReaction>
</comment>
<evidence type="ECO:0000256" key="4">
    <source>
        <dbReference type="ARBA" id="ARBA00004637"/>
    </source>
</evidence>
<dbReference type="OrthoDB" id="506431at2759"/>
<keyword evidence="9" id="KW-0378">Hydrolase</keyword>
<evidence type="ECO:0000256" key="16">
    <source>
        <dbReference type="ARBA" id="ARBA00035852"/>
    </source>
</evidence>
<dbReference type="GO" id="GO:0006631">
    <property type="term" value="P:fatty acid metabolic process"/>
    <property type="evidence" value="ECO:0007669"/>
    <property type="project" value="UniProtKB-KW"/>
</dbReference>
<keyword evidence="7" id="KW-0053">Apoptosis</keyword>
<evidence type="ECO:0000256" key="21">
    <source>
        <dbReference type="ARBA" id="ARBA00043210"/>
    </source>
</evidence>
<feature type="domain" description="Thioesterase" evidence="28">
    <location>
        <begin position="89"/>
        <end position="154"/>
    </location>
</feature>
<comment type="catalytic activity">
    <reaction evidence="17">
        <text>(9Z)-octadecenoyl-CoA + H2O = (9Z)-octadecenoate + CoA + H(+)</text>
        <dbReference type="Rhea" id="RHEA:40139"/>
        <dbReference type="ChEBI" id="CHEBI:15377"/>
        <dbReference type="ChEBI" id="CHEBI:15378"/>
        <dbReference type="ChEBI" id="CHEBI:30823"/>
        <dbReference type="ChEBI" id="CHEBI:57287"/>
        <dbReference type="ChEBI" id="CHEBI:57387"/>
    </reaction>
    <physiologicalReaction direction="left-to-right" evidence="17">
        <dbReference type="Rhea" id="RHEA:40140"/>
    </physiologicalReaction>
</comment>
<comment type="subcellular location">
    <subcellularLocation>
        <location evidence="3">Cell projection</location>
        <location evidence="3">Ruffle membrane</location>
    </subcellularLocation>
    <subcellularLocation>
        <location evidence="1">Cytoplasm</location>
    </subcellularLocation>
    <subcellularLocation>
        <location evidence="4">Mitochondrion inner membrane</location>
        <topology evidence="4">Peripheral membrane protein</topology>
    </subcellularLocation>
    <subcellularLocation>
        <location evidence="2">Mitochondrion intermembrane space</location>
    </subcellularLocation>
</comment>
<dbReference type="GeneID" id="14919786"/>
<evidence type="ECO:0000313" key="29">
    <source>
        <dbReference type="EMBL" id="ELR19016.1"/>
    </source>
</evidence>
<dbReference type="GO" id="GO:0016787">
    <property type="term" value="F:hydrolase activity"/>
    <property type="evidence" value="ECO:0007669"/>
    <property type="project" value="UniProtKB-KW"/>
</dbReference>
<dbReference type="AlphaFoldDB" id="L8H3L5"/>
<keyword evidence="8" id="KW-0999">Mitochondrion inner membrane</keyword>
<feature type="region of interest" description="Disordered" evidence="27">
    <location>
        <begin position="1"/>
        <end position="25"/>
    </location>
</feature>
<evidence type="ECO:0000256" key="22">
    <source>
        <dbReference type="ARBA" id="ARBA00047588"/>
    </source>
</evidence>
<evidence type="ECO:0000256" key="18">
    <source>
        <dbReference type="ARBA" id="ARBA00038456"/>
    </source>
</evidence>
<dbReference type="SUPFAM" id="SSF54637">
    <property type="entry name" value="Thioesterase/thiol ester dehydrase-isomerase"/>
    <property type="match status" value="1"/>
</dbReference>
<comment type="catalytic activity">
    <reaction evidence="22">
        <text>octanoyl-CoA + H2O = octanoate + CoA + H(+)</text>
        <dbReference type="Rhea" id="RHEA:30143"/>
        <dbReference type="ChEBI" id="CHEBI:15377"/>
        <dbReference type="ChEBI" id="CHEBI:15378"/>
        <dbReference type="ChEBI" id="CHEBI:25646"/>
        <dbReference type="ChEBI" id="CHEBI:57287"/>
        <dbReference type="ChEBI" id="CHEBI:57386"/>
    </reaction>
    <physiologicalReaction direction="left-to-right" evidence="22">
        <dbReference type="Rhea" id="RHEA:30144"/>
    </physiologicalReaction>
</comment>
<comment type="catalytic activity">
    <reaction evidence="25">
        <text>dodecanoyl-CoA + H2O = dodecanoate + CoA + H(+)</text>
        <dbReference type="Rhea" id="RHEA:30135"/>
        <dbReference type="ChEBI" id="CHEBI:15377"/>
        <dbReference type="ChEBI" id="CHEBI:15378"/>
        <dbReference type="ChEBI" id="CHEBI:18262"/>
        <dbReference type="ChEBI" id="CHEBI:57287"/>
        <dbReference type="ChEBI" id="CHEBI:57375"/>
    </reaction>
    <physiologicalReaction direction="left-to-right" evidence="25">
        <dbReference type="Rhea" id="RHEA:30136"/>
    </physiologicalReaction>
</comment>
<evidence type="ECO:0000256" key="23">
    <source>
        <dbReference type="ARBA" id="ARBA00047734"/>
    </source>
</evidence>
<evidence type="ECO:0000256" key="27">
    <source>
        <dbReference type="SAM" id="MobiDB-lite"/>
    </source>
</evidence>
<evidence type="ECO:0000256" key="11">
    <source>
        <dbReference type="ARBA" id="ARBA00022946"/>
    </source>
</evidence>
<name>L8H3L5_ACACF</name>
<evidence type="ECO:0000256" key="6">
    <source>
        <dbReference type="ARBA" id="ARBA00022490"/>
    </source>
</evidence>
<dbReference type="PANTHER" id="PTHR12418:SF19">
    <property type="entry name" value="ACYL-COENZYME A THIOESTERASE THEM4"/>
    <property type="match status" value="1"/>
</dbReference>
<evidence type="ECO:0000256" key="2">
    <source>
        <dbReference type="ARBA" id="ARBA00004569"/>
    </source>
</evidence>
<keyword evidence="13" id="KW-0496">Mitochondrion</keyword>
<reference evidence="29 30" key="1">
    <citation type="journal article" date="2013" name="Genome Biol.">
        <title>Genome of Acanthamoeba castellanii highlights extensive lateral gene transfer and early evolution of tyrosine kinase signaling.</title>
        <authorList>
            <person name="Clarke M."/>
            <person name="Lohan A.J."/>
            <person name="Liu B."/>
            <person name="Lagkouvardos I."/>
            <person name="Roy S."/>
            <person name="Zafar N."/>
            <person name="Bertelli C."/>
            <person name="Schilde C."/>
            <person name="Kianianmomeni A."/>
            <person name="Burglin T.R."/>
            <person name="Frech C."/>
            <person name="Turcotte B."/>
            <person name="Kopec K.O."/>
            <person name="Synnott J.M."/>
            <person name="Choo C."/>
            <person name="Paponov I."/>
            <person name="Finkler A."/>
            <person name="Soon Heng Tan C."/>
            <person name="Hutchins A.P."/>
            <person name="Weinmeier T."/>
            <person name="Rattei T."/>
            <person name="Chu J.S."/>
            <person name="Gimenez G."/>
            <person name="Irimia M."/>
            <person name="Rigden D.J."/>
            <person name="Fitzpatrick D.A."/>
            <person name="Lorenzo-Morales J."/>
            <person name="Bateman A."/>
            <person name="Chiu C.H."/>
            <person name="Tang P."/>
            <person name="Hegemann P."/>
            <person name="Fromm H."/>
            <person name="Raoult D."/>
            <person name="Greub G."/>
            <person name="Miranda-Saavedra D."/>
            <person name="Chen N."/>
            <person name="Nash P."/>
            <person name="Ginger M.L."/>
            <person name="Horn M."/>
            <person name="Schaap P."/>
            <person name="Caler L."/>
            <person name="Loftus B."/>
        </authorList>
    </citation>
    <scope>NUCLEOTIDE SEQUENCE [LARGE SCALE GENOMIC DNA]</scope>
    <source>
        <strain evidence="29 30">Neff</strain>
    </source>
</reference>
<evidence type="ECO:0000256" key="19">
    <source>
        <dbReference type="ARBA" id="ARBA00038848"/>
    </source>
</evidence>
<keyword evidence="30" id="KW-1185">Reference proteome</keyword>
<keyword evidence="5" id="KW-1003">Cell membrane</keyword>
<dbReference type="Pfam" id="PF03061">
    <property type="entry name" value="4HBT"/>
    <property type="match status" value="1"/>
</dbReference>
<sequence>MLRRRLPSLETAPTHLSGTRQRRAEVQADPRWRAINLPSLEDRRALGARGEHYVWQDSKFEGFELYFNDEARSAMGFIDFGTRCEGPPGCVHGGALATIFDNVLGSTVVEGLKGQRAVTLNLDVNYRKIIETRIDRVEGRKVYVTATLTDGEDGTLHADASALFLVVNLQQIRDQIHKGNNSNRPSS</sequence>
<comment type="catalytic activity">
    <reaction evidence="23">
        <text>hexadecanoyl-CoA + H2O = hexadecanoate + CoA + H(+)</text>
        <dbReference type="Rhea" id="RHEA:16645"/>
        <dbReference type="ChEBI" id="CHEBI:7896"/>
        <dbReference type="ChEBI" id="CHEBI:15377"/>
        <dbReference type="ChEBI" id="CHEBI:15378"/>
        <dbReference type="ChEBI" id="CHEBI:57287"/>
        <dbReference type="ChEBI" id="CHEBI:57379"/>
        <dbReference type="EC" id="3.1.2.2"/>
    </reaction>
    <physiologicalReaction direction="left-to-right" evidence="23">
        <dbReference type="Rhea" id="RHEA:16646"/>
    </physiologicalReaction>
</comment>
<organism evidence="29 30">
    <name type="scientific">Acanthamoeba castellanii (strain ATCC 30010 / Neff)</name>
    <dbReference type="NCBI Taxonomy" id="1257118"/>
    <lineage>
        <taxon>Eukaryota</taxon>
        <taxon>Amoebozoa</taxon>
        <taxon>Discosea</taxon>
        <taxon>Longamoebia</taxon>
        <taxon>Centramoebida</taxon>
        <taxon>Acanthamoebidae</taxon>
        <taxon>Acanthamoeba</taxon>
    </lineage>
</organism>
<dbReference type="GO" id="GO:0005758">
    <property type="term" value="C:mitochondrial intermembrane space"/>
    <property type="evidence" value="ECO:0007669"/>
    <property type="project" value="UniProtKB-SubCell"/>
</dbReference>
<dbReference type="PANTHER" id="PTHR12418">
    <property type="entry name" value="ACYL-COENZYME A THIOESTERASE THEM4"/>
    <property type="match status" value="1"/>
</dbReference>
<evidence type="ECO:0000313" key="30">
    <source>
        <dbReference type="Proteomes" id="UP000011083"/>
    </source>
</evidence>
<evidence type="ECO:0000256" key="1">
    <source>
        <dbReference type="ARBA" id="ARBA00004496"/>
    </source>
</evidence>
<evidence type="ECO:0000256" key="17">
    <source>
        <dbReference type="ARBA" id="ARBA00037002"/>
    </source>
</evidence>
<dbReference type="VEuPathDB" id="AmoebaDB:ACA1_235040"/>
<protein>
    <recommendedName>
        <fullName evidence="20">Acyl-coenzyme A thioesterase THEM4</fullName>
        <ecNumber evidence="19">3.1.2.2</ecNumber>
    </recommendedName>
    <alternativeName>
        <fullName evidence="21">Thioesterase superfamily member 4</fullName>
    </alternativeName>
</protein>
<keyword evidence="10" id="KW-0276">Fatty acid metabolism</keyword>
<accession>L8H3L5</accession>
<dbReference type="InterPro" id="IPR006683">
    <property type="entry name" value="Thioestr_dom"/>
</dbReference>
<evidence type="ECO:0000256" key="25">
    <source>
        <dbReference type="ARBA" id="ARBA00048074"/>
    </source>
</evidence>
<keyword evidence="14" id="KW-0472">Membrane</keyword>
<dbReference type="GO" id="GO:0032587">
    <property type="term" value="C:ruffle membrane"/>
    <property type="evidence" value="ECO:0007669"/>
    <property type="project" value="UniProtKB-SubCell"/>
</dbReference>